<dbReference type="PROSITE" id="PS00086">
    <property type="entry name" value="CYTOCHROME_P450"/>
    <property type="match status" value="1"/>
</dbReference>
<evidence type="ECO:0000313" key="9">
    <source>
        <dbReference type="EMBL" id="MDQ0180896.1"/>
    </source>
</evidence>
<dbReference type="GO" id="GO:0004497">
    <property type="term" value="F:monooxygenase activity"/>
    <property type="evidence" value="ECO:0007669"/>
    <property type="project" value="UniProtKB-KW"/>
</dbReference>
<dbReference type="EMBL" id="JAUSTF010000004">
    <property type="protein sequence ID" value="MDQ0180896.1"/>
    <property type="molecule type" value="Genomic_DNA"/>
</dbReference>
<keyword evidence="2 7" id="KW-0349">Heme</keyword>
<name>A0AAW8DH17_9MICC</name>
<evidence type="ECO:0000313" key="10">
    <source>
        <dbReference type="Proteomes" id="UP001230951"/>
    </source>
</evidence>
<keyword evidence="10" id="KW-1185">Reference proteome</keyword>
<evidence type="ECO:0000256" key="4">
    <source>
        <dbReference type="ARBA" id="ARBA00023002"/>
    </source>
</evidence>
<dbReference type="PANTHER" id="PTHR46696">
    <property type="entry name" value="P450, PUTATIVE (EUROFUNG)-RELATED"/>
    <property type="match status" value="1"/>
</dbReference>
<gene>
    <name evidence="8" type="ORF">J2S90_001630</name>
    <name evidence="9" type="ORF">J2S93_002323</name>
</gene>
<sequence length="413" mass="45691">MNEDLYIISPDAADLFKEEATLRSRGPATPVDALGLRAWSLTDPDLIKKLFIDPRISRDAQRHCPYLETEIKGKWPLEAWATIQSMLNADGADHKRRRDPARSTFTAHNVAKIIPAVEVIVSEQLDAMAAAASAGEPVDINKHFSEPIPVYVIAHVIGMPPHLAPAFQRLVSGMFSTTVSGEEASAFAAEFREMLSGLVALKRSEPADDLATKLVIARDRDNALSEEELIDNLFSLVAGGFETTVNMFNYAIVALLHDSEQLTHVREGRATWEDVTEEALRFATFPHLPIRFAAEDIPIDDGTTIQKGDSIIPAMGAASRHPKWHGENANDFDVRRPNKDHLAFGYGPHLCLGAPLVRAEGRIAFPALFDRFPDLQLAVHKDELPFKSSFISWGYQSVPVYLGAREKTEVPVR</sequence>
<keyword evidence="6 7" id="KW-0503">Monooxygenase</keyword>
<accession>A0AAW8DH17</accession>
<keyword evidence="4 7" id="KW-0560">Oxidoreductase</keyword>
<evidence type="ECO:0000256" key="1">
    <source>
        <dbReference type="ARBA" id="ARBA00010617"/>
    </source>
</evidence>
<evidence type="ECO:0000256" key="2">
    <source>
        <dbReference type="ARBA" id="ARBA00022617"/>
    </source>
</evidence>
<dbReference type="AlphaFoldDB" id="A0AAW8DH17"/>
<dbReference type="Pfam" id="PF00067">
    <property type="entry name" value="p450"/>
    <property type="match status" value="1"/>
</dbReference>
<dbReference type="Gene3D" id="1.10.630.10">
    <property type="entry name" value="Cytochrome P450"/>
    <property type="match status" value="1"/>
</dbReference>
<dbReference type="GO" id="GO:0005506">
    <property type="term" value="F:iron ion binding"/>
    <property type="evidence" value="ECO:0007669"/>
    <property type="project" value="InterPro"/>
</dbReference>
<dbReference type="PRINTS" id="PR00385">
    <property type="entry name" value="P450"/>
</dbReference>
<protein>
    <submittedName>
        <fullName evidence="8">Cytochrome P450</fullName>
    </submittedName>
</protein>
<evidence type="ECO:0000256" key="5">
    <source>
        <dbReference type="ARBA" id="ARBA00023004"/>
    </source>
</evidence>
<dbReference type="InterPro" id="IPR017972">
    <property type="entry name" value="Cyt_P450_CS"/>
</dbReference>
<proteinExistence type="inferred from homology"/>
<dbReference type="PRINTS" id="PR00359">
    <property type="entry name" value="BP450"/>
</dbReference>
<keyword evidence="3 7" id="KW-0479">Metal-binding</keyword>
<dbReference type="GO" id="GO:0020037">
    <property type="term" value="F:heme binding"/>
    <property type="evidence" value="ECO:0007669"/>
    <property type="project" value="InterPro"/>
</dbReference>
<dbReference type="SUPFAM" id="SSF48264">
    <property type="entry name" value="Cytochrome P450"/>
    <property type="match status" value="1"/>
</dbReference>
<evidence type="ECO:0000313" key="11">
    <source>
        <dbReference type="Proteomes" id="UP001242995"/>
    </source>
</evidence>
<dbReference type="FunFam" id="1.10.630.10:FF:000018">
    <property type="entry name" value="Cytochrome P450 monooxygenase"/>
    <property type="match status" value="1"/>
</dbReference>
<dbReference type="GO" id="GO:0016705">
    <property type="term" value="F:oxidoreductase activity, acting on paired donors, with incorporation or reduction of molecular oxygen"/>
    <property type="evidence" value="ECO:0007669"/>
    <property type="project" value="InterPro"/>
</dbReference>
<reference evidence="8 10" key="1">
    <citation type="submission" date="2023-07" db="EMBL/GenBank/DDBJ databases">
        <title>Sorghum-associated microbial communities from plants grown in Nebraska, USA.</title>
        <authorList>
            <person name="Schachtman D."/>
        </authorList>
    </citation>
    <scope>NUCLEOTIDE SEQUENCE</scope>
    <source>
        <strain evidence="8">DS1006</strain>
        <strain evidence="9 10">DS1016</strain>
    </source>
</reference>
<evidence type="ECO:0000256" key="7">
    <source>
        <dbReference type="RuleBase" id="RU000461"/>
    </source>
</evidence>
<comment type="caution">
    <text evidence="8">The sequence shown here is derived from an EMBL/GenBank/DDBJ whole genome shotgun (WGS) entry which is preliminary data.</text>
</comment>
<evidence type="ECO:0000256" key="6">
    <source>
        <dbReference type="ARBA" id="ARBA00023033"/>
    </source>
</evidence>
<dbReference type="InterPro" id="IPR002397">
    <property type="entry name" value="Cyt_P450_B"/>
</dbReference>
<dbReference type="InterPro" id="IPR036396">
    <property type="entry name" value="Cyt_P450_sf"/>
</dbReference>
<dbReference type="RefSeq" id="WP_306960512.1">
    <property type="nucleotide sequence ID" value="NZ_JAUSRG010000003.1"/>
</dbReference>
<dbReference type="PANTHER" id="PTHR46696:SF1">
    <property type="entry name" value="CYTOCHROME P450 YJIB-RELATED"/>
    <property type="match status" value="1"/>
</dbReference>
<dbReference type="Proteomes" id="UP001242995">
    <property type="component" value="Unassembled WGS sequence"/>
</dbReference>
<dbReference type="EMBL" id="JAUSRG010000003">
    <property type="protein sequence ID" value="MDP9904675.1"/>
    <property type="molecule type" value="Genomic_DNA"/>
</dbReference>
<dbReference type="Proteomes" id="UP001230951">
    <property type="component" value="Unassembled WGS sequence"/>
</dbReference>
<organism evidence="8 11">
    <name type="scientific">Arthrobacter bambusae</name>
    <dbReference type="NCBI Taxonomy" id="1338426"/>
    <lineage>
        <taxon>Bacteria</taxon>
        <taxon>Bacillati</taxon>
        <taxon>Actinomycetota</taxon>
        <taxon>Actinomycetes</taxon>
        <taxon>Micrococcales</taxon>
        <taxon>Micrococcaceae</taxon>
        <taxon>Arthrobacter</taxon>
    </lineage>
</organism>
<dbReference type="InterPro" id="IPR001128">
    <property type="entry name" value="Cyt_P450"/>
</dbReference>
<evidence type="ECO:0000313" key="8">
    <source>
        <dbReference type="EMBL" id="MDP9904675.1"/>
    </source>
</evidence>
<keyword evidence="5 7" id="KW-0408">Iron</keyword>
<comment type="similarity">
    <text evidence="1 7">Belongs to the cytochrome P450 family.</text>
</comment>
<evidence type="ECO:0000256" key="3">
    <source>
        <dbReference type="ARBA" id="ARBA00022723"/>
    </source>
</evidence>